<dbReference type="AlphaFoldDB" id="A0A495M3Q1"/>
<feature type="transmembrane region" description="Helical" evidence="1">
    <location>
        <begin position="45"/>
        <end position="71"/>
    </location>
</feature>
<evidence type="ECO:0000313" key="2">
    <source>
        <dbReference type="EMBL" id="RKS20561.1"/>
    </source>
</evidence>
<protein>
    <submittedName>
        <fullName evidence="2">Uncharacterized protein</fullName>
    </submittedName>
</protein>
<feature type="transmembrane region" description="Helical" evidence="1">
    <location>
        <begin position="21"/>
        <end position="39"/>
    </location>
</feature>
<evidence type="ECO:0000256" key="1">
    <source>
        <dbReference type="SAM" id="Phobius"/>
    </source>
</evidence>
<proteinExistence type="predicted"/>
<reference evidence="2 3" key="1">
    <citation type="submission" date="2018-10" db="EMBL/GenBank/DDBJ databases">
        <title>Genomic Encyclopedia of Archaeal and Bacterial Type Strains, Phase II (KMG-II): from individual species to whole genera.</title>
        <authorList>
            <person name="Goeker M."/>
        </authorList>
    </citation>
    <scope>NUCLEOTIDE SEQUENCE [LARGE SCALE GENOMIC DNA]</scope>
    <source>
        <strain evidence="2 3">DSM 29537</strain>
    </source>
</reference>
<accession>A0A495M3Q1</accession>
<keyword evidence="3" id="KW-1185">Reference proteome</keyword>
<dbReference type="EMBL" id="RBLC01000004">
    <property type="protein sequence ID" value="RKS20561.1"/>
    <property type="molecule type" value="Genomic_DNA"/>
</dbReference>
<dbReference type="Proteomes" id="UP000277579">
    <property type="component" value="Unassembled WGS sequence"/>
</dbReference>
<keyword evidence="1" id="KW-0812">Transmembrane</keyword>
<name>A0A495M3Q1_9FLAO</name>
<keyword evidence="1" id="KW-0472">Membrane</keyword>
<comment type="caution">
    <text evidence="2">The sequence shown here is derived from an EMBL/GenBank/DDBJ whole genome shotgun (WGS) entry which is preliminary data.</text>
</comment>
<evidence type="ECO:0000313" key="3">
    <source>
        <dbReference type="Proteomes" id="UP000277579"/>
    </source>
</evidence>
<gene>
    <name evidence="2" type="ORF">CLV94_2940</name>
</gene>
<sequence>MNNTFPIFIPRKKIKLRYHNILYILVVFCILAFMIKLYVTPINYFFIKFFTPLFGILMIIYVILIFVSYFIKEPLSGALSGKLVFNPENVFINDEIIDISRIEDIDLMIGSYDNQRIEYSSRSITPKIFNGTDNAITFYFTDGAKYSIHFQQEFSGHYLSIKPFVISLVKTNKISILRATTILKINDYDDIQEFKKEINKKELQV</sequence>
<keyword evidence="1" id="KW-1133">Transmembrane helix</keyword>
<organism evidence="2 3">
    <name type="scientific">Flavobacterium endophyticum</name>
    <dbReference type="NCBI Taxonomy" id="1540163"/>
    <lineage>
        <taxon>Bacteria</taxon>
        <taxon>Pseudomonadati</taxon>
        <taxon>Bacteroidota</taxon>
        <taxon>Flavobacteriia</taxon>
        <taxon>Flavobacteriales</taxon>
        <taxon>Flavobacteriaceae</taxon>
        <taxon>Flavobacterium</taxon>
    </lineage>
</organism>